<dbReference type="AlphaFoldDB" id="A0A6A2VZG2"/>
<sequence length="113" mass="12218">MFPIARSIPWRFRFELFVLVLIRGQIVQIGIRRDILGKVLMVERRGRTVIACHSCSAPATRMASTISAMGTTLLPAAAPARRAGGPEQDATDSVDGTELKALHGCSSKNTVVQ</sequence>
<accession>A0A6A2VZG2</accession>
<reference evidence="1 2" key="1">
    <citation type="submission" date="2019-09" db="EMBL/GenBank/DDBJ databases">
        <title>Characterization of the phylogenetic diversity of two novel species belonging to the genus Bifidobacterium: Bifidobacterium cebidarum sp. nov. and Bifidobacterium leontopitheci sp. nov.</title>
        <authorList>
            <person name="Lugli G.A."/>
            <person name="Duranti S."/>
            <person name="Milani C."/>
            <person name="Turroni F."/>
            <person name="Ventura M."/>
        </authorList>
    </citation>
    <scope>NUCLEOTIDE SEQUENCE [LARGE SCALE GENOMIC DNA]</scope>
    <source>
        <strain evidence="1 2">DSM 100238</strain>
    </source>
</reference>
<name>A0A6A2VZG2_9BIFI</name>
<evidence type="ECO:0000313" key="1">
    <source>
        <dbReference type="EMBL" id="KAB8301704.1"/>
    </source>
</evidence>
<organism evidence="1 2">
    <name type="scientific">Bifidobacterium apri</name>
    <dbReference type="NCBI Taxonomy" id="1769423"/>
    <lineage>
        <taxon>Bacteria</taxon>
        <taxon>Bacillati</taxon>
        <taxon>Actinomycetota</taxon>
        <taxon>Actinomycetes</taxon>
        <taxon>Bifidobacteriales</taxon>
        <taxon>Bifidobacteriaceae</taxon>
        <taxon>Bifidobacterium</taxon>
    </lineage>
</organism>
<dbReference type="Proteomes" id="UP000440041">
    <property type="component" value="Unassembled WGS sequence"/>
</dbReference>
<dbReference type="EMBL" id="WBSO01000001">
    <property type="protein sequence ID" value="KAB8301704.1"/>
    <property type="molecule type" value="Genomic_DNA"/>
</dbReference>
<comment type="caution">
    <text evidence="1">The sequence shown here is derived from an EMBL/GenBank/DDBJ whole genome shotgun (WGS) entry which is preliminary data.</text>
</comment>
<proteinExistence type="predicted"/>
<gene>
    <name evidence="1" type="ORF">DSM100238_0023</name>
</gene>
<evidence type="ECO:0000313" key="2">
    <source>
        <dbReference type="Proteomes" id="UP000440041"/>
    </source>
</evidence>
<keyword evidence="2" id="KW-1185">Reference proteome</keyword>
<protein>
    <submittedName>
        <fullName evidence="1">Uncharacterized protein</fullName>
    </submittedName>
</protein>